<evidence type="ECO:0000256" key="6">
    <source>
        <dbReference type="ARBA" id="ARBA00022842"/>
    </source>
</evidence>
<comment type="catalytic activity">
    <reaction evidence="9">
        <text>(2R)-2-phosphoglycerate = phosphoenolpyruvate + H2O</text>
        <dbReference type="Rhea" id="RHEA:10164"/>
        <dbReference type="ChEBI" id="CHEBI:15377"/>
        <dbReference type="ChEBI" id="CHEBI:58289"/>
        <dbReference type="ChEBI" id="CHEBI:58702"/>
        <dbReference type="EC" id="4.2.1.11"/>
    </reaction>
</comment>
<dbReference type="GO" id="GO:0000015">
    <property type="term" value="C:phosphopyruvate hydratase complex"/>
    <property type="evidence" value="ECO:0007669"/>
    <property type="project" value="InterPro"/>
</dbReference>
<evidence type="ECO:0000313" key="15">
    <source>
        <dbReference type="EMBL" id="OGM09680.1"/>
    </source>
</evidence>
<protein>
    <recommendedName>
        <fullName evidence="4 9">Enolase</fullName>
        <ecNumber evidence="3 9">4.2.1.11</ecNumber>
    </recommendedName>
    <alternativeName>
        <fullName evidence="9">2-phospho-D-glycerate hydro-lyase</fullName>
    </alternativeName>
    <alternativeName>
        <fullName evidence="9">2-phosphoglycerate dehydratase</fullName>
    </alternativeName>
</protein>
<keyword evidence="15" id="KW-0670">Pyruvate</keyword>
<dbReference type="SFLD" id="SFLDF00002">
    <property type="entry name" value="enolase"/>
    <property type="match status" value="1"/>
</dbReference>
<comment type="cofactor">
    <cofactor evidence="12">
        <name>Mg(2+)</name>
        <dbReference type="ChEBI" id="CHEBI:18420"/>
    </cofactor>
    <text evidence="12">Mg(2+) is required for catalysis and for stabilizing the dimer.</text>
</comment>
<dbReference type="InterPro" id="IPR020811">
    <property type="entry name" value="Enolase_N"/>
</dbReference>
<comment type="cofactor">
    <cofactor evidence="9">
        <name>Mg(2+)</name>
        <dbReference type="ChEBI" id="CHEBI:18420"/>
    </cofactor>
    <text evidence="9">Binds a second Mg(2+) ion via substrate during catalysis.</text>
</comment>
<reference evidence="15 16" key="1">
    <citation type="journal article" date="2016" name="Nat. Commun.">
        <title>Thousands of microbial genomes shed light on interconnected biogeochemical processes in an aquifer system.</title>
        <authorList>
            <person name="Anantharaman K."/>
            <person name="Brown C.T."/>
            <person name="Hug L.A."/>
            <person name="Sharon I."/>
            <person name="Castelle C.J."/>
            <person name="Probst A.J."/>
            <person name="Thomas B.C."/>
            <person name="Singh A."/>
            <person name="Wilkins M.J."/>
            <person name="Karaoz U."/>
            <person name="Brodie E.L."/>
            <person name="Williams K.H."/>
            <person name="Hubbard S.S."/>
            <person name="Banfield J.F."/>
        </authorList>
    </citation>
    <scope>NUCLEOTIDE SEQUENCE [LARGE SCALE GENOMIC DNA]</scope>
</reference>
<feature type="binding site" evidence="11">
    <location>
        <position position="162"/>
    </location>
    <ligand>
        <name>substrate</name>
    </ligand>
</feature>
<feature type="binding site" evidence="9">
    <location>
        <position position="373"/>
    </location>
    <ligand>
        <name>(2R)-2-phosphoglycerate</name>
        <dbReference type="ChEBI" id="CHEBI:58289"/>
    </ligand>
</feature>
<gene>
    <name evidence="9" type="primary">eno</name>
    <name evidence="15" type="ORF">A2Y68_03595</name>
</gene>
<dbReference type="InterPro" id="IPR029017">
    <property type="entry name" value="Enolase-like_N"/>
</dbReference>
<proteinExistence type="inferred from homology"/>
<name>A0A1F7X3L1_9BACT</name>
<evidence type="ECO:0000256" key="4">
    <source>
        <dbReference type="ARBA" id="ARBA00017068"/>
    </source>
</evidence>
<dbReference type="Proteomes" id="UP000176778">
    <property type="component" value="Unassembled WGS sequence"/>
</dbReference>
<comment type="similarity">
    <text evidence="2 9">Belongs to the enolase family.</text>
</comment>
<dbReference type="GO" id="GO:0006096">
    <property type="term" value="P:glycolytic process"/>
    <property type="evidence" value="ECO:0007669"/>
    <property type="project" value="UniProtKB-UniRule"/>
</dbReference>
<sequence>MAKIAKIWAREILDSRGIPTVEAACMLDSGAVSVASVPAGTSTGAYEALELRDTDNPRYLGKGVLKAVANVNTVLGPAVIGMDPVNQEEIDKKLDALDGTENKTKYGGNAILAISMAVAKAGAAASRLDLYVWINYLSQKIGLKPSLKIPTPLFNMINGGLHGAGNLDFQEFHVIPASTKTFSQGIQLGVEVYLTIGENLARRGAIHSVGNEGGYAPNLFTNADALEVFVEAIRQTKYSIGRDVFLGLDVAANSFFKNGEYSIRDKSSPMTDNQMIEYYKGLNEQYHLAILEDPFQEDGWESWIKLSETMGSVVTIVGDDLLATNPKRLEKAIAEKACNSILIKPNQIGTVSETIKVIKQARDAAFKIIVSHRSGETNDYFIADFAVGVGADYAKFGAPARGERVAKYNRLSAIEVELTRLRK</sequence>
<evidence type="ECO:0000259" key="13">
    <source>
        <dbReference type="SMART" id="SM01192"/>
    </source>
</evidence>
<comment type="function">
    <text evidence="9">Catalyzes the reversible conversion of 2-phosphoglycerate (2-PG) into phosphoenolpyruvate (PEP). It is essential for the degradation of carbohydrates via glycolysis.</text>
</comment>
<keyword evidence="7 9" id="KW-0324">Glycolysis</keyword>
<dbReference type="CDD" id="cd03313">
    <property type="entry name" value="enolase"/>
    <property type="match status" value="1"/>
</dbReference>
<keyword evidence="5 9" id="KW-0964">Secreted</keyword>
<dbReference type="STRING" id="1802479.A2Y68_03595"/>
<dbReference type="InterPro" id="IPR000941">
    <property type="entry name" value="Enolase"/>
</dbReference>
<dbReference type="SMART" id="SM01193">
    <property type="entry name" value="Enolase_N"/>
    <property type="match status" value="1"/>
</dbReference>
<evidence type="ECO:0000259" key="14">
    <source>
        <dbReference type="SMART" id="SM01193"/>
    </source>
</evidence>
<dbReference type="GO" id="GO:0005576">
    <property type="term" value="C:extracellular region"/>
    <property type="evidence" value="ECO:0007669"/>
    <property type="project" value="UniProtKB-SubCell"/>
</dbReference>
<evidence type="ECO:0000256" key="10">
    <source>
        <dbReference type="PIRSR" id="PIRSR001400-1"/>
    </source>
</evidence>
<dbReference type="PIRSF" id="PIRSF001400">
    <property type="entry name" value="Enolase"/>
    <property type="match status" value="1"/>
</dbReference>
<evidence type="ECO:0000256" key="8">
    <source>
        <dbReference type="ARBA" id="ARBA00023239"/>
    </source>
</evidence>
<feature type="active site" description="Proton donor" evidence="9 10">
    <location>
        <position position="212"/>
    </location>
</feature>
<evidence type="ECO:0000256" key="2">
    <source>
        <dbReference type="ARBA" id="ARBA00009604"/>
    </source>
</evidence>
<feature type="binding site" evidence="9">
    <location>
        <position position="170"/>
    </location>
    <ligand>
        <name>(2R)-2-phosphoglycerate</name>
        <dbReference type="ChEBI" id="CHEBI:58289"/>
    </ligand>
</feature>
<dbReference type="SUPFAM" id="SSF54826">
    <property type="entry name" value="Enolase N-terminal domain-like"/>
    <property type="match status" value="1"/>
</dbReference>
<dbReference type="InterPro" id="IPR036849">
    <property type="entry name" value="Enolase-like_C_sf"/>
</dbReference>
<evidence type="ECO:0000256" key="3">
    <source>
        <dbReference type="ARBA" id="ARBA00012058"/>
    </source>
</evidence>
<dbReference type="InterPro" id="IPR020809">
    <property type="entry name" value="Enolase_CS"/>
</dbReference>
<dbReference type="PROSITE" id="PS00164">
    <property type="entry name" value="ENOLASE"/>
    <property type="match status" value="1"/>
</dbReference>
<dbReference type="SFLD" id="SFLDS00001">
    <property type="entry name" value="Enolase"/>
    <property type="match status" value="1"/>
</dbReference>
<dbReference type="SUPFAM" id="SSF51604">
    <property type="entry name" value="Enolase C-terminal domain-like"/>
    <property type="match status" value="1"/>
</dbReference>
<dbReference type="Gene3D" id="3.20.20.120">
    <property type="entry name" value="Enolase-like C-terminal domain"/>
    <property type="match status" value="1"/>
</dbReference>
<feature type="domain" description="Enolase C-terminal TIM barrel" evidence="13">
    <location>
        <begin position="146"/>
        <end position="423"/>
    </location>
</feature>
<evidence type="ECO:0000256" key="11">
    <source>
        <dbReference type="PIRSR" id="PIRSR001400-2"/>
    </source>
</evidence>
<dbReference type="SMART" id="SM01192">
    <property type="entry name" value="Enolase_C"/>
    <property type="match status" value="1"/>
</dbReference>
<keyword evidence="6 9" id="KW-0460">Magnesium</keyword>
<dbReference type="PANTHER" id="PTHR11902:SF1">
    <property type="entry name" value="ENOLASE"/>
    <property type="match status" value="1"/>
</dbReference>
<evidence type="ECO:0000313" key="16">
    <source>
        <dbReference type="Proteomes" id="UP000176778"/>
    </source>
</evidence>
<dbReference type="HAMAP" id="MF_00318">
    <property type="entry name" value="Enolase"/>
    <property type="match status" value="1"/>
</dbReference>
<accession>A0A1F7X3L1</accession>
<keyword evidence="8 9" id="KW-0456">Lyase</keyword>
<dbReference type="NCBIfam" id="TIGR01060">
    <property type="entry name" value="eno"/>
    <property type="match status" value="1"/>
</dbReference>
<feature type="binding site" evidence="11">
    <location>
        <position position="171"/>
    </location>
    <ligand>
        <name>substrate</name>
    </ligand>
</feature>
<feature type="binding site" evidence="9">
    <location>
        <position position="344"/>
    </location>
    <ligand>
        <name>(2R)-2-phosphoglycerate</name>
        <dbReference type="ChEBI" id="CHEBI:58289"/>
    </ligand>
</feature>
<dbReference type="Pfam" id="PF00113">
    <property type="entry name" value="Enolase_C"/>
    <property type="match status" value="1"/>
</dbReference>
<dbReference type="PANTHER" id="PTHR11902">
    <property type="entry name" value="ENOLASE"/>
    <property type="match status" value="1"/>
</dbReference>
<feature type="binding site" evidence="9 12">
    <location>
        <position position="249"/>
    </location>
    <ligand>
        <name>Mg(2+)</name>
        <dbReference type="ChEBI" id="CHEBI:18420"/>
    </ligand>
</feature>
<dbReference type="Gene3D" id="3.30.390.10">
    <property type="entry name" value="Enolase-like, N-terminal domain"/>
    <property type="match status" value="1"/>
</dbReference>
<feature type="binding site" evidence="11">
    <location>
        <position position="292"/>
    </location>
    <ligand>
        <name>substrate</name>
    </ligand>
</feature>
<evidence type="ECO:0000256" key="9">
    <source>
        <dbReference type="HAMAP-Rule" id="MF_00318"/>
    </source>
</evidence>
<feature type="binding site" evidence="11">
    <location>
        <position position="395"/>
    </location>
    <ligand>
        <name>substrate</name>
    </ligand>
</feature>
<dbReference type="SFLD" id="SFLDG00178">
    <property type="entry name" value="enolase"/>
    <property type="match status" value="1"/>
</dbReference>
<feature type="binding site" evidence="11">
    <location>
        <begin position="371"/>
        <end position="374"/>
    </location>
    <ligand>
        <name>substrate</name>
    </ligand>
</feature>
<feature type="active site" description="Proton acceptor" evidence="9 10">
    <location>
        <position position="344"/>
    </location>
</feature>
<comment type="caution">
    <text evidence="15">The sequence shown here is derived from an EMBL/GenBank/DDBJ whole genome shotgun (WGS) entry which is preliminary data.</text>
</comment>
<feature type="binding site" evidence="9 12">
    <location>
        <position position="319"/>
    </location>
    <ligand>
        <name>Mg(2+)</name>
        <dbReference type="ChEBI" id="CHEBI:18420"/>
    </ligand>
</feature>
<keyword evidence="9 12" id="KW-0479">Metal-binding</keyword>
<dbReference type="GO" id="GO:0000287">
    <property type="term" value="F:magnesium ion binding"/>
    <property type="evidence" value="ECO:0007669"/>
    <property type="project" value="UniProtKB-UniRule"/>
</dbReference>
<comment type="subcellular location">
    <subcellularLocation>
        <location evidence="9">Cytoplasm</location>
    </subcellularLocation>
    <subcellularLocation>
        <location evidence="9">Secreted</location>
    </subcellularLocation>
    <subcellularLocation>
        <location evidence="9">Cell surface</location>
    </subcellularLocation>
    <text evidence="9">Fractions of enolase are present in both the cytoplasm and on the cell surface.</text>
</comment>
<dbReference type="GO" id="GO:0004634">
    <property type="term" value="F:phosphopyruvate hydratase activity"/>
    <property type="evidence" value="ECO:0007669"/>
    <property type="project" value="UniProtKB-UniRule"/>
</dbReference>
<dbReference type="EMBL" id="MGFR01000003">
    <property type="protein sequence ID" value="OGM09680.1"/>
    <property type="molecule type" value="Genomic_DNA"/>
</dbReference>
<feature type="binding site" evidence="11">
    <location>
        <position position="319"/>
    </location>
    <ligand>
        <name>substrate</name>
    </ligand>
</feature>
<keyword evidence="9" id="KW-0963">Cytoplasm</keyword>
<feature type="binding site" evidence="9">
    <location>
        <position position="374"/>
    </location>
    <ligand>
        <name>(2R)-2-phosphoglycerate</name>
        <dbReference type="ChEBI" id="CHEBI:58289"/>
    </ligand>
</feature>
<evidence type="ECO:0000256" key="1">
    <source>
        <dbReference type="ARBA" id="ARBA00005031"/>
    </source>
</evidence>
<evidence type="ECO:0000256" key="5">
    <source>
        <dbReference type="ARBA" id="ARBA00022525"/>
    </source>
</evidence>
<dbReference type="EC" id="4.2.1.11" evidence="3 9"/>
<evidence type="ECO:0000256" key="12">
    <source>
        <dbReference type="PIRSR" id="PIRSR001400-3"/>
    </source>
</evidence>
<evidence type="ECO:0000256" key="7">
    <source>
        <dbReference type="ARBA" id="ARBA00023152"/>
    </source>
</evidence>
<feature type="domain" description="Enolase N-terminal" evidence="14">
    <location>
        <begin position="4"/>
        <end position="134"/>
    </location>
</feature>
<dbReference type="GO" id="GO:0009986">
    <property type="term" value="C:cell surface"/>
    <property type="evidence" value="ECO:0007669"/>
    <property type="project" value="UniProtKB-SubCell"/>
</dbReference>
<organism evidence="15 16">
    <name type="scientific">Candidatus Woesebacteria bacterium RBG_13_46_13</name>
    <dbReference type="NCBI Taxonomy" id="1802479"/>
    <lineage>
        <taxon>Bacteria</taxon>
        <taxon>Candidatus Woeseibacteriota</taxon>
    </lineage>
</organism>
<dbReference type="Pfam" id="PF03952">
    <property type="entry name" value="Enolase_N"/>
    <property type="match status" value="1"/>
</dbReference>
<dbReference type="PRINTS" id="PR00148">
    <property type="entry name" value="ENOLASE"/>
</dbReference>
<dbReference type="InterPro" id="IPR020810">
    <property type="entry name" value="Enolase_C"/>
</dbReference>
<dbReference type="AlphaFoldDB" id="A0A1F7X3L1"/>
<dbReference type="UniPathway" id="UPA00109">
    <property type="reaction ID" value="UER00187"/>
</dbReference>
<comment type="pathway">
    <text evidence="1 9">Carbohydrate degradation; glycolysis; pyruvate from D-glyceraldehyde 3-phosphate: step 4/5.</text>
</comment>
<feature type="binding site" evidence="9 12">
    <location>
        <position position="292"/>
    </location>
    <ligand>
        <name>Mg(2+)</name>
        <dbReference type="ChEBI" id="CHEBI:18420"/>
    </ligand>
</feature>
<feature type="binding site" evidence="9">
    <location>
        <position position="395"/>
    </location>
    <ligand>
        <name>(2R)-2-phosphoglycerate</name>
        <dbReference type="ChEBI" id="CHEBI:58289"/>
    </ligand>
</feature>